<dbReference type="EMBL" id="VGIR01000066">
    <property type="protein sequence ID" value="MBM3332199.1"/>
    <property type="molecule type" value="Genomic_DNA"/>
</dbReference>
<proteinExistence type="inferred from homology"/>
<evidence type="ECO:0000256" key="7">
    <source>
        <dbReference type="ARBA" id="ARBA00049127"/>
    </source>
</evidence>
<dbReference type="Gene3D" id="3.20.20.10">
    <property type="entry name" value="Alanine racemase"/>
    <property type="match status" value="1"/>
</dbReference>
<dbReference type="InterPro" id="IPR022644">
    <property type="entry name" value="De-COase2_N"/>
</dbReference>
<comment type="pathway">
    <text evidence="5">Amine and polyamine biosynthesis; putrescine biosynthesis via L-ornithine pathway; putrescine from L-ornithine: step 1/1.</text>
</comment>
<evidence type="ECO:0000313" key="11">
    <source>
        <dbReference type="Proteomes" id="UP000779900"/>
    </source>
</evidence>
<keyword evidence="3 8" id="KW-0663">Pyridoxal phosphate</keyword>
<dbReference type="PRINTS" id="PR01179">
    <property type="entry name" value="ODADCRBXLASE"/>
</dbReference>
<dbReference type="FunFam" id="3.20.20.10:FF:000008">
    <property type="entry name" value="Ornithine decarboxylase"/>
    <property type="match status" value="1"/>
</dbReference>
<evidence type="ECO:0000256" key="1">
    <source>
        <dbReference type="ARBA" id="ARBA00001933"/>
    </source>
</evidence>
<comment type="caution">
    <text evidence="10">The sequence shown here is derived from an EMBL/GenBank/DDBJ whole genome shotgun (WGS) entry which is preliminary data.</text>
</comment>
<organism evidence="10 11">
    <name type="scientific">candidate division WOR-3 bacterium</name>
    <dbReference type="NCBI Taxonomy" id="2052148"/>
    <lineage>
        <taxon>Bacteria</taxon>
        <taxon>Bacteria division WOR-3</taxon>
    </lineage>
</organism>
<dbReference type="SUPFAM" id="SSF50621">
    <property type="entry name" value="Alanine racemase C-terminal domain-like"/>
    <property type="match status" value="1"/>
</dbReference>
<name>A0A937XIX7_UNCW3</name>
<dbReference type="Gene3D" id="2.40.37.10">
    <property type="entry name" value="Lyase, Ornithine Decarboxylase, Chain A, domain 1"/>
    <property type="match status" value="1"/>
</dbReference>
<dbReference type="PROSITE" id="PS00878">
    <property type="entry name" value="ODR_DC_2_1"/>
    <property type="match status" value="1"/>
</dbReference>
<dbReference type="GO" id="GO:0033387">
    <property type="term" value="P:putrescine biosynthetic process from arginine, via ornithine"/>
    <property type="evidence" value="ECO:0007669"/>
    <property type="project" value="TreeGrafter"/>
</dbReference>
<dbReference type="SUPFAM" id="SSF51419">
    <property type="entry name" value="PLP-binding barrel"/>
    <property type="match status" value="1"/>
</dbReference>
<evidence type="ECO:0000256" key="6">
    <source>
        <dbReference type="ARBA" id="ARBA00034138"/>
    </source>
</evidence>
<dbReference type="PANTHER" id="PTHR11482:SF6">
    <property type="entry name" value="ORNITHINE DECARBOXYLASE 1-RELATED"/>
    <property type="match status" value="1"/>
</dbReference>
<feature type="active site" description="Proton donor" evidence="8">
    <location>
        <position position="327"/>
    </location>
</feature>
<evidence type="ECO:0000259" key="9">
    <source>
        <dbReference type="Pfam" id="PF02784"/>
    </source>
</evidence>
<dbReference type="CDD" id="cd00622">
    <property type="entry name" value="PLPDE_III_ODC"/>
    <property type="match status" value="1"/>
</dbReference>
<dbReference type="InterPro" id="IPR022653">
    <property type="entry name" value="De-COase2_pyr-phos_BS"/>
</dbReference>
<dbReference type="InterPro" id="IPR009006">
    <property type="entry name" value="Ala_racemase/Decarboxylase_C"/>
</dbReference>
<protein>
    <recommendedName>
        <fullName evidence="6">ornithine decarboxylase</fullName>
        <ecNumber evidence="6">4.1.1.17</ecNumber>
    </recommendedName>
</protein>
<comment type="cofactor">
    <cofactor evidence="1 8">
        <name>pyridoxal 5'-phosphate</name>
        <dbReference type="ChEBI" id="CHEBI:597326"/>
    </cofactor>
</comment>
<dbReference type="PRINTS" id="PR01182">
    <property type="entry name" value="ORNDCRBXLASE"/>
</dbReference>
<sequence length="376" mass="41230">MSTAAYLRELRKTFPKLAKKHGTPLFIVSKTLLLEQVARFRKLLPRVEPFYAVKANPNPDVLKVLVQAGLGFDVASPQEIEWVLNAGATPDRLVYANTMKRNESIEFACKRKVNLMTFDSEYELSKIARHAPGASVMVRIKVPNVGSIIELSLKFGADPADAVPLLLKAGRLGLKPVGVSFHVGSQCTHGDNYLEAFELCKIIVNDALLKQLPLQMIDIGGGYPIRHFDTDEDWFANMAPAMNMEIDRLFDPSIRIIAEPGRALVGPACMLLTSVVGKSIRNNKHWYFLDDGVYGALSGIIFDHCKYQFEVLKKGPTQLTTLAGPTCDSLDIISGAEELPELGFGDLVYASRIGAYSLASATTFNGIPPAKPILVP</sequence>
<dbReference type="EC" id="4.1.1.17" evidence="6"/>
<dbReference type="Proteomes" id="UP000779900">
    <property type="component" value="Unassembled WGS sequence"/>
</dbReference>
<keyword evidence="4" id="KW-0456">Lyase</keyword>
<dbReference type="Pfam" id="PF02784">
    <property type="entry name" value="Orn_Arg_deC_N"/>
    <property type="match status" value="1"/>
</dbReference>
<gene>
    <name evidence="10" type="ORF">FJY68_10205</name>
</gene>
<comment type="catalytic activity">
    <reaction evidence="7">
        <text>L-ornithine + H(+) = putrescine + CO2</text>
        <dbReference type="Rhea" id="RHEA:22964"/>
        <dbReference type="ChEBI" id="CHEBI:15378"/>
        <dbReference type="ChEBI" id="CHEBI:16526"/>
        <dbReference type="ChEBI" id="CHEBI:46911"/>
        <dbReference type="ChEBI" id="CHEBI:326268"/>
        <dbReference type="EC" id="4.1.1.17"/>
    </reaction>
</comment>
<evidence type="ECO:0000313" key="10">
    <source>
        <dbReference type="EMBL" id="MBM3332199.1"/>
    </source>
</evidence>
<dbReference type="GO" id="GO:0004586">
    <property type="term" value="F:ornithine decarboxylase activity"/>
    <property type="evidence" value="ECO:0007669"/>
    <property type="project" value="UniProtKB-EC"/>
</dbReference>
<evidence type="ECO:0000256" key="3">
    <source>
        <dbReference type="ARBA" id="ARBA00022898"/>
    </source>
</evidence>
<dbReference type="InterPro" id="IPR002433">
    <property type="entry name" value="Orn_de-COase"/>
</dbReference>
<evidence type="ECO:0000256" key="5">
    <source>
        <dbReference type="ARBA" id="ARBA00034115"/>
    </source>
</evidence>
<feature type="modified residue" description="N6-(pyridoxal phosphate)lysine" evidence="8">
    <location>
        <position position="54"/>
    </location>
</feature>
<comment type="similarity">
    <text evidence="2">Belongs to the Orn/Lys/Arg decarboxylase class-II family.</text>
</comment>
<evidence type="ECO:0000256" key="8">
    <source>
        <dbReference type="PIRSR" id="PIRSR600183-50"/>
    </source>
</evidence>
<dbReference type="AlphaFoldDB" id="A0A937XIX7"/>
<dbReference type="GO" id="GO:0005737">
    <property type="term" value="C:cytoplasm"/>
    <property type="evidence" value="ECO:0007669"/>
    <property type="project" value="TreeGrafter"/>
</dbReference>
<reference evidence="10" key="1">
    <citation type="submission" date="2019-03" db="EMBL/GenBank/DDBJ databases">
        <title>Lake Tanganyika Metagenome-Assembled Genomes (MAGs).</title>
        <authorList>
            <person name="Tran P."/>
        </authorList>
    </citation>
    <scope>NUCLEOTIDE SEQUENCE</scope>
    <source>
        <strain evidence="10">K_DeepCast_150m_m2_040</strain>
    </source>
</reference>
<evidence type="ECO:0000256" key="4">
    <source>
        <dbReference type="ARBA" id="ARBA00023239"/>
    </source>
</evidence>
<dbReference type="InterPro" id="IPR000183">
    <property type="entry name" value="Orn/DAP/Arg_de-COase"/>
</dbReference>
<accession>A0A937XIX7</accession>
<feature type="domain" description="Orn/DAP/Arg decarboxylase 2 N-terminal" evidence="9">
    <location>
        <begin position="34"/>
        <end position="265"/>
    </location>
</feature>
<dbReference type="InterPro" id="IPR029066">
    <property type="entry name" value="PLP-binding_barrel"/>
</dbReference>
<dbReference type="PANTHER" id="PTHR11482">
    <property type="entry name" value="ARGININE/DIAMINOPIMELATE/ORNITHINE DECARBOXYLASE"/>
    <property type="match status" value="1"/>
</dbReference>
<evidence type="ECO:0000256" key="2">
    <source>
        <dbReference type="ARBA" id="ARBA00008872"/>
    </source>
</evidence>